<feature type="coiled-coil region" evidence="1">
    <location>
        <begin position="187"/>
        <end position="238"/>
    </location>
</feature>
<protein>
    <recommendedName>
        <fullName evidence="5">DUF3560 domain-containing protein</fullName>
    </recommendedName>
</protein>
<accession>A0A8J4AD47</accession>
<evidence type="ECO:0000313" key="3">
    <source>
        <dbReference type="EMBL" id="GIL29101.1"/>
    </source>
</evidence>
<sequence length="531" mass="58957">MIIIRHTHRDGTILEGSTKGDGVYEIVRQHGFTWRRSVGIFIRGSRDKDAQQQNINAAAEALRAAGHEVTIEVDNQWRPAAEREADRVARAADRVERLEAGAAKAAAGAAAAHAAAHEIAARRPFGQPVLEGHHSERRHRADIQRGNDLDRRGRTLDDKAGRRADRAAGAAANETAKHNPHAIVRRVETLEAKRRAYQRRRDEATAGGEYQQRMAREIARLTDDIDHQQRTLDAMREAGEYDPWQRDHFQKGDRVRLARFGGWYTVTRINAKSVSIIDQEQQRTISYNDLGGRRRDGMQLDQPSGQPWPVELAVKVARWSSLAARASRRDDEHSDLARNVNAAVRLVYGLPVTASDAEVRAFPTPAEVEQQRALSARLLAVYERLDAGERWPDVAASLPAYELAPAWRIPTDRKPQDVRIDHLKVGDLVAGVWEHHGGGRRLWRTFAGPIASVDAQDCHGEHGTHYTLTTDDGAVYEGRGQSIWLAVYRDEHAAGPASATPAPASTSEQTPASMASTEPTVEPDPDHHTAR</sequence>
<evidence type="ECO:0008006" key="5">
    <source>
        <dbReference type="Google" id="ProtNLM"/>
    </source>
</evidence>
<feature type="compositionally biased region" description="Basic and acidic residues" evidence="2">
    <location>
        <begin position="132"/>
        <end position="166"/>
    </location>
</feature>
<feature type="region of interest" description="Disordered" evidence="2">
    <location>
        <begin position="493"/>
        <end position="531"/>
    </location>
</feature>
<comment type="caution">
    <text evidence="3">The sequence shown here is derived from an EMBL/GenBank/DDBJ whole genome shotgun (WGS) entry which is preliminary data.</text>
</comment>
<dbReference type="EMBL" id="BOPO01000084">
    <property type="protein sequence ID" value="GIL29101.1"/>
    <property type="molecule type" value="Genomic_DNA"/>
</dbReference>
<dbReference type="AlphaFoldDB" id="A0A8J4AD47"/>
<keyword evidence="1" id="KW-0175">Coiled coil</keyword>
<name>A0A8J4AD47_9ACTN</name>
<organism evidence="3 4">
    <name type="scientific">Actinocatenispora comari</name>
    <dbReference type="NCBI Taxonomy" id="2807577"/>
    <lineage>
        <taxon>Bacteria</taxon>
        <taxon>Bacillati</taxon>
        <taxon>Actinomycetota</taxon>
        <taxon>Actinomycetes</taxon>
        <taxon>Micromonosporales</taxon>
        <taxon>Micromonosporaceae</taxon>
        <taxon>Actinocatenispora</taxon>
    </lineage>
</organism>
<dbReference type="Proteomes" id="UP000614996">
    <property type="component" value="Unassembled WGS sequence"/>
</dbReference>
<proteinExistence type="predicted"/>
<reference evidence="4" key="1">
    <citation type="journal article" date="2021" name="Int. J. Syst. Evol. Microbiol.">
        <title>Actinocatenispora comari sp. nov., an endophytic actinomycete isolated from aerial parts of Comarum salesowianum.</title>
        <authorList>
            <person name="Oyunbileg N."/>
            <person name="Iizaka Y."/>
            <person name="Hamada M."/>
            <person name="Davaapurev B.O."/>
            <person name="Fukumoto A."/>
            <person name="Tsetseg B."/>
            <person name="Kato F."/>
            <person name="Tamura T."/>
            <person name="Batkhuu J."/>
            <person name="Anzai Y."/>
        </authorList>
    </citation>
    <scope>NUCLEOTIDE SEQUENCE [LARGE SCALE GENOMIC DNA]</scope>
    <source>
        <strain evidence="4">NUM-2625</strain>
    </source>
</reference>
<feature type="region of interest" description="Disordered" evidence="2">
    <location>
        <begin position="132"/>
        <end position="177"/>
    </location>
</feature>
<evidence type="ECO:0000256" key="1">
    <source>
        <dbReference type="SAM" id="Coils"/>
    </source>
</evidence>
<dbReference type="InterPro" id="IPR021944">
    <property type="entry name" value="DUF3560"/>
</dbReference>
<evidence type="ECO:0000256" key="2">
    <source>
        <dbReference type="SAM" id="MobiDB-lite"/>
    </source>
</evidence>
<dbReference type="Pfam" id="PF12083">
    <property type="entry name" value="DUF3560"/>
    <property type="match status" value="1"/>
</dbReference>
<keyword evidence="4" id="KW-1185">Reference proteome</keyword>
<evidence type="ECO:0000313" key="4">
    <source>
        <dbReference type="Proteomes" id="UP000614996"/>
    </source>
</evidence>
<dbReference type="RefSeq" id="WP_207126781.1">
    <property type="nucleotide sequence ID" value="NZ_BOPO01000084.1"/>
</dbReference>
<gene>
    <name evidence="3" type="ORF">NUM_43550</name>
</gene>
<feature type="compositionally biased region" description="Low complexity" evidence="2">
    <location>
        <begin position="494"/>
        <end position="513"/>
    </location>
</feature>